<comment type="caution">
    <text evidence="2">The sequence shown here is derived from an EMBL/GenBank/DDBJ whole genome shotgun (WGS) entry which is preliminary data.</text>
</comment>
<dbReference type="Proteomes" id="UP000676310">
    <property type="component" value="Unassembled WGS sequence"/>
</dbReference>
<dbReference type="EMBL" id="CAJRGZ010000032">
    <property type="protein sequence ID" value="CAG5187779.1"/>
    <property type="molecule type" value="Genomic_DNA"/>
</dbReference>
<accession>A0A8J2IDF7</accession>
<proteinExistence type="predicted"/>
<feature type="region of interest" description="Disordered" evidence="1">
    <location>
        <begin position="333"/>
        <end position="622"/>
    </location>
</feature>
<feature type="compositionally biased region" description="Polar residues" evidence="1">
    <location>
        <begin position="555"/>
        <end position="570"/>
    </location>
</feature>
<feature type="compositionally biased region" description="Basic residues" evidence="1">
    <location>
        <begin position="46"/>
        <end position="59"/>
    </location>
</feature>
<reference evidence="2" key="1">
    <citation type="submission" date="2021-05" db="EMBL/GenBank/DDBJ databases">
        <authorList>
            <person name="Stam R."/>
        </authorList>
    </citation>
    <scope>NUCLEOTIDE SEQUENCE</scope>
    <source>
        <strain evidence="2">CS162</strain>
    </source>
</reference>
<evidence type="ECO:0000313" key="3">
    <source>
        <dbReference type="Proteomes" id="UP000676310"/>
    </source>
</evidence>
<dbReference type="GeneID" id="67012098"/>
<gene>
    <name evidence="2" type="ORF">ALTATR162_LOCUS11788</name>
</gene>
<evidence type="ECO:0008006" key="4">
    <source>
        <dbReference type="Google" id="ProtNLM"/>
    </source>
</evidence>
<feature type="compositionally biased region" description="Low complexity" evidence="1">
    <location>
        <begin position="539"/>
        <end position="554"/>
    </location>
</feature>
<dbReference type="PANTHER" id="PTHR42107:SF1">
    <property type="entry name" value="WHIM1 DOMAIN-CONTAINING PROTEIN"/>
    <property type="match status" value="1"/>
</dbReference>
<name>A0A8J2IDF7_9PLEO</name>
<feature type="compositionally biased region" description="Low complexity" evidence="1">
    <location>
        <begin position="1"/>
        <end position="13"/>
    </location>
</feature>
<feature type="region of interest" description="Disordered" evidence="1">
    <location>
        <begin position="1"/>
        <end position="71"/>
    </location>
</feature>
<dbReference type="PANTHER" id="PTHR42107">
    <property type="entry name" value="YALI0D24453P"/>
    <property type="match status" value="1"/>
</dbReference>
<dbReference type="OrthoDB" id="349045at2759"/>
<feature type="compositionally biased region" description="Basic and acidic residues" evidence="1">
    <location>
        <begin position="407"/>
        <end position="417"/>
    </location>
</feature>
<protein>
    <recommendedName>
        <fullName evidence="4">WHIM1 domain-containing protein</fullName>
    </recommendedName>
</protein>
<evidence type="ECO:0000313" key="2">
    <source>
        <dbReference type="EMBL" id="CAG5187779.1"/>
    </source>
</evidence>
<dbReference type="RefSeq" id="XP_043175365.1">
    <property type="nucleotide sequence ID" value="XM_043319430.1"/>
</dbReference>
<feature type="compositionally biased region" description="Polar residues" evidence="1">
    <location>
        <begin position="429"/>
        <end position="439"/>
    </location>
</feature>
<feature type="compositionally biased region" description="Polar residues" evidence="1">
    <location>
        <begin position="527"/>
        <end position="536"/>
    </location>
</feature>
<evidence type="ECO:0000256" key="1">
    <source>
        <dbReference type="SAM" id="MobiDB-lite"/>
    </source>
</evidence>
<feature type="compositionally biased region" description="Pro residues" evidence="1">
    <location>
        <begin position="608"/>
        <end position="622"/>
    </location>
</feature>
<sequence length="622" mass="68065">MADSDSSLSSAPPTDDEMEFEVTEATAAKPVPQKKKKKNGTILTFFKHRSPSPPPRKRAPSPPHEPVPKDNPDIAFIVMFRSRFNEAFPRGSPHVGPQDIELGVAEDTPSADVEGLLCALLGLVLNRKKPVEKGHYGRALEEAIQTQKSQWPTKWTGNPLSGGRNFNTMTAIERITLLHSLCLWSLNQNEQVKAMINNAYKSRTTKDKQDTNIPLSVQAWGRDGDKRRYYLVEGQNDTHFRIYRESDPKLKNVQWISVAGSIDELRALATKLEEVDGHKEAKALGERMLNAVPRFEASENKRKRREYTRQRKDAFTRPELGFSLYEGRTRGKRQRYTFDEEDDFDSDNTSVRRSGRQSARDTPAAPSGPTVTASGRQVRSRATGLYGETLLSGQVTDHASPATGDYVRSDVSEEPHSGHGRSTRAANRGTMNGRSLNRTVDSEDDEDATSWDGGDDDEEEPDQMELDDDEDDAAEDSSEEEEESHSLMVTLRYRKGASDGAAATEQNAPMENGVDHDFTAATGAPSVGTSAPQQPGLTPAPETSAPVPTPAATTNGISTPVISVAQQHPTGNPEVLPKLDGFVSVPTPPEEAPKPQAPVEVPTSTFDAPPPQQPAPTPTASL</sequence>
<feature type="compositionally biased region" description="Acidic residues" evidence="1">
    <location>
        <begin position="442"/>
        <end position="483"/>
    </location>
</feature>
<dbReference type="AlphaFoldDB" id="A0A8J2IDF7"/>
<keyword evidence="3" id="KW-1185">Reference proteome</keyword>
<organism evidence="2 3">
    <name type="scientific">Alternaria atra</name>
    <dbReference type="NCBI Taxonomy" id="119953"/>
    <lineage>
        <taxon>Eukaryota</taxon>
        <taxon>Fungi</taxon>
        <taxon>Dikarya</taxon>
        <taxon>Ascomycota</taxon>
        <taxon>Pezizomycotina</taxon>
        <taxon>Dothideomycetes</taxon>
        <taxon>Pleosporomycetidae</taxon>
        <taxon>Pleosporales</taxon>
        <taxon>Pleosporineae</taxon>
        <taxon>Pleosporaceae</taxon>
        <taxon>Alternaria</taxon>
        <taxon>Alternaria sect. Ulocladioides</taxon>
    </lineage>
</organism>